<dbReference type="RefSeq" id="WP_124762715.1">
    <property type="nucleotide sequence ID" value="NZ_JAFBDY010000002.1"/>
</dbReference>
<reference evidence="9 10" key="1">
    <citation type="journal article" date="2013" name="J. Microbiol.">
        <title>Lysinibacillus chungkukjangi sp. nov., isolated from Chungkukjang, Korean fermented soybean food.</title>
        <authorList>
            <person name="Kim S.J."/>
            <person name="Jang Y.H."/>
            <person name="Hamada M."/>
            <person name="Ahn J.H."/>
            <person name="Weon H.Y."/>
            <person name="Suzuki K."/>
            <person name="Whang K.S."/>
            <person name="Kwon S.W."/>
        </authorList>
    </citation>
    <scope>NUCLEOTIDE SEQUENCE [LARGE SCALE GENOMIC DNA]</scope>
    <source>
        <strain evidence="9 10">MCCC 1A12701</strain>
    </source>
</reference>
<keyword evidence="4 9" id="KW-0347">Helicase</keyword>
<feature type="coiled-coil region" evidence="6">
    <location>
        <begin position="773"/>
        <end position="881"/>
    </location>
</feature>
<evidence type="ECO:0000313" key="9">
    <source>
        <dbReference type="EMBL" id="RQW75704.1"/>
    </source>
</evidence>
<keyword evidence="3" id="KW-0378">Hydrolase</keyword>
<protein>
    <submittedName>
        <fullName evidence="9">DNA helicase</fullName>
    </submittedName>
</protein>
<evidence type="ECO:0000256" key="2">
    <source>
        <dbReference type="ARBA" id="ARBA00022741"/>
    </source>
</evidence>
<feature type="coiled-coil region" evidence="6">
    <location>
        <begin position="418"/>
        <end position="561"/>
    </location>
</feature>
<evidence type="ECO:0000313" key="10">
    <source>
        <dbReference type="Proteomes" id="UP000274033"/>
    </source>
</evidence>
<dbReference type="InterPro" id="IPR041677">
    <property type="entry name" value="DNA2/NAM7_AAA_11"/>
</dbReference>
<dbReference type="SUPFAM" id="SSF52540">
    <property type="entry name" value="P-loop containing nucleoside triphosphate hydrolases"/>
    <property type="match status" value="1"/>
</dbReference>
<dbReference type="InterPro" id="IPR041679">
    <property type="entry name" value="DNA2/NAM7-like_C"/>
</dbReference>
<dbReference type="GO" id="GO:0043139">
    <property type="term" value="F:5'-3' DNA helicase activity"/>
    <property type="evidence" value="ECO:0007669"/>
    <property type="project" value="TreeGrafter"/>
</dbReference>
<dbReference type="InterPro" id="IPR047187">
    <property type="entry name" value="SF1_C_Upf1"/>
</dbReference>
<dbReference type="InterPro" id="IPR027417">
    <property type="entry name" value="P-loop_NTPase"/>
</dbReference>
<dbReference type="Proteomes" id="UP000274033">
    <property type="component" value="Unassembled WGS sequence"/>
</dbReference>
<comment type="caution">
    <text evidence="9">The sequence shown here is derived from an EMBL/GenBank/DDBJ whole genome shotgun (WGS) entry which is preliminary data.</text>
</comment>
<dbReference type="OrthoDB" id="9757917at2"/>
<dbReference type="Pfam" id="PF13087">
    <property type="entry name" value="AAA_12"/>
    <property type="match status" value="1"/>
</dbReference>
<evidence type="ECO:0000259" key="8">
    <source>
        <dbReference type="Pfam" id="PF13087"/>
    </source>
</evidence>
<dbReference type="AlphaFoldDB" id="A0A3N9UI29"/>
<dbReference type="GO" id="GO:0016787">
    <property type="term" value="F:hydrolase activity"/>
    <property type="evidence" value="ECO:0007669"/>
    <property type="project" value="UniProtKB-KW"/>
</dbReference>
<keyword evidence="5" id="KW-0067">ATP-binding</keyword>
<keyword evidence="2" id="KW-0547">Nucleotide-binding</keyword>
<feature type="domain" description="DNA2/NAM7 helicase-like C-terminal" evidence="8">
    <location>
        <begin position="1008"/>
        <end position="1222"/>
    </location>
</feature>
<dbReference type="CDD" id="cd18808">
    <property type="entry name" value="SF1_C_Upf1"/>
    <property type="match status" value="1"/>
</dbReference>
<dbReference type="PANTHER" id="PTHR43788">
    <property type="entry name" value="DNA2/NAM7 HELICASE FAMILY MEMBER"/>
    <property type="match status" value="1"/>
</dbReference>
<evidence type="ECO:0000256" key="6">
    <source>
        <dbReference type="SAM" id="Coils"/>
    </source>
</evidence>
<evidence type="ECO:0000256" key="3">
    <source>
        <dbReference type="ARBA" id="ARBA00022801"/>
    </source>
</evidence>
<accession>A0A3N9UI29</accession>
<proteinExistence type="inferred from homology"/>
<dbReference type="EMBL" id="RRCT01000002">
    <property type="protein sequence ID" value="RQW75704.1"/>
    <property type="molecule type" value="Genomic_DNA"/>
</dbReference>
<evidence type="ECO:0000256" key="4">
    <source>
        <dbReference type="ARBA" id="ARBA00022806"/>
    </source>
</evidence>
<evidence type="ECO:0000256" key="1">
    <source>
        <dbReference type="ARBA" id="ARBA00007913"/>
    </source>
</evidence>
<dbReference type="InterPro" id="IPR050534">
    <property type="entry name" value="Coronavir_polyprotein_1ab"/>
</dbReference>
<dbReference type="Gene3D" id="3.40.50.300">
    <property type="entry name" value="P-loop containing nucleotide triphosphate hydrolases"/>
    <property type="match status" value="3"/>
</dbReference>
<gene>
    <name evidence="9" type="ORF">EBB45_03530</name>
</gene>
<keyword evidence="6" id="KW-0175">Coiled coil</keyword>
<comment type="similarity">
    <text evidence="1">Belongs to the DNA2/NAM7 helicase family.</text>
</comment>
<evidence type="ECO:0000256" key="5">
    <source>
        <dbReference type="ARBA" id="ARBA00022840"/>
    </source>
</evidence>
<dbReference type="Gene3D" id="1.10.287.1490">
    <property type="match status" value="1"/>
</dbReference>
<name>A0A3N9UI29_9BACI</name>
<dbReference type="GO" id="GO:0005524">
    <property type="term" value="F:ATP binding"/>
    <property type="evidence" value="ECO:0007669"/>
    <property type="project" value="UniProtKB-KW"/>
</dbReference>
<organism evidence="9 10">
    <name type="scientific">Lysinibacillus composti</name>
    <dbReference type="NCBI Taxonomy" id="720633"/>
    <lineage>
        <taxon>Bacteria</taxon>
        <taxon>Bacillati</taxon>
        <taxon>Bacillota</taxon>
        <taxon>Bacilli</taxon>
        <taxon>Bacillales</taxon>
        <taxon>Bacillaceae</taxon>
        <taxon>Lysinibacillus</taxon>
    </lineage>
</organism>
<feature type="domain" description="DNA2/NAM7 helicase helicase" evidence="7">
    <location>
        <begin position="799"/>
        <end position="979"/>
    </location>
</feature>
<dbReference type="PANTHER" id="PTHR43788:SF8">
    <property type="entry name" value="DNA-BINDING PROTEIN SMUBP-2"/>
    <property type="match status" value="1"/>
</dbReference>
<evidence type="ECO:0000259" key="7">
    <source>
        <dbReference type="Pfam" id="PF13086"/>
    </source>
</evidence>
<dbReference type="Pfam" id="PF13086">
    <property type="entry name" value="AAA_11"/>
    <property type="match status" value="2"/>
</dbReference>
<feature type="domain" description="DNA2/NAM7 helicase helicase" evidence="7">
    <location>
        <begin position="309"/>
        <end position="483"/>
    </location>
</feature>
<sequence>MVQKLAPSEIIKCFIVLTNTSRQAINEHFSDEHAFFNLQNAFDVYIEKLSIEQNALNLTIYFDNKKNKKLANKFDERVVIMDCIFDLKNGLVAKSFRTKGKHTPVATNRRAHMKIRFVASRISGHTYSEKFIKTIAELPVAQERYDYVNKRITSWEGYLKVLYKNASFDDIETQFDSVRFNSDYSILSMKCRGIQEKEWKNLKGLSARIQGYKQDIGEVVKANRSLQTIEIELRPNFVKLARNDEFDFHSENISFSNASTTSQLKRLLNGFERLKDGLAANASLENILFEDHPNVVEPKKDIEIEFHNNLNEYQRGAVIGAIAADDLYVIQGPPGTGKTTVISEICYQNAKAGLKTLIASQSNLAVDNALSRLLSNKDIRILRYGRTESIEEEGKKFIEENVANYWKTQTYDAITNEINQHASKEHQLKTEIEQCRDEIISLKEKQKKLEEEIERKKQAKVELAELTEQIVQLKKQLSPLKKERDHTELALEKLRSSFEKLTKELDELTEQLSALGSIEQINEEIQYANQEIAKSDKIVEYARIQENFLAAKKQVEDVKSQLSQIEATTTNLDSTIQQIHQMKKIHDIEQFIETHSIRKGYVLNRLFSDMETIHENIVEFKTLKDISGRLEKAIEYSKKTLGITVDLTNLPQNQSYSLQEIDEFLTKLSYAFARKQVTPLNGTRSIQGLYLRKLSLTKYEEKYRALVDESLLVFRKIKEEVEDQIKQKSGVNQSVVTSLKEKETQFNETTSSYQQQLDELTKDIGDTSFIPTNNELQSVRNMLKQKITKLEEDQEKVKKIEETYQKKKQDEERVKAELTVGEEALQKITEELKQINAQGIQLEKKAETLQQITKQNPEAELEKTTEQIASTEKEIEKLTAKIDMLPITKTLQNEWQALLEQASEHDLDEIRKLYVKNANVIGTTCVASANKEFMDNYPTFDVVIIDEVSKATPPELLLPMLKGKKIVLVGDHHQLPPLIGDETLEETLEAVIKESDTFEEKRELEKLLEESLFERLYKNLPSTNKKMLGIQYRMHEKIMQTIAPFYQNGNESLHCGLTDSDAMRDHKLNCHLVKRNEHLLWYDIPNRQGFFEERMKEGASLFNESELTMIREMLIELNYATEKAKVDGSFNENDLKSVGVISFYAEQVKRINQLVQELNLEHLHIRTGSVDKFQGMEMDVILLSMVRNNDNKHGDIGFAKDYRRLNVALSRARELLVLIGSSEMFTKRPKKEETREMYRNLLNVVKDQKGYREFNQNALA</sequence>
<keyword evidence="10" id="KW-1185">Reference proteome</keyword>